<evidence type="ECO:0000259" key="3">
    <source>
        <dbReference type="PROSITE" id="PS50015"/>
    </source>
</evidence>
<feature type="chain" id="PRO_5030621610" description="Saposin B-type domain-containing protein" evidence="2">
    <location>
        <begin position="22"/>
        <end position="319"/>
    </location>
</feature>
<feature type="signal peptide" evidence="2">
    <location>
        <begin position="1"/>
        <end position="21"/>
    </location>
</feature>
<sequence length="319" mass="35012">MKVFQLCMFIALALLIVSSNGMMPGMGGGKKKDKAPAVKSDIKYIKCSVCEEIVKFLHREVKKMRDELPKNKKLAEFDILEMTEKVCDPEKEEGEWITFLDMVEDGDKIKLVTRERPGKCKKECRTIARACEEIMDSADTELGELLFKGEMQRAKLSNELCRELSNACSKPAPKVKKDRKPIEEFEEMSEKDVEMDKLMKSMSGMPGMPGMEMYSRDDLAGMMDGYGGMDGYGDYDGDEDDAAGGMGGYGDYDEAFDGMADGEPAASVQEKIFEGIDTAAEVVTSGISKAVEGAAKVGEMVTGLFQGKKDGEAEGSAEL</sequence>
<dbReference type="PANTHER" id="PTHR36058">
    <property type="entry name" value="NUCLEOPHOSMIN"/>
    <property type="match status" value="1"/>
</dbReference>
<keyword evidence="2" id="KW-0732">Signal</keyword>
<dbReference type="PANTHER" id="PTHR36058:SF1">
    <property type="entry name" value="NUCLEOPHOSMIN"/>
    <property type="match status" value="1"/>
</dbReference>
<keyword evidence="1" id="KW-1015">Disulfide bond</keyword>
<dbReference type="EMBL" id="HBFA01017697">
    <property type="protein sequence ID" value="CAD8667329.1"/>
    <property type="molecule type" value="Transcribed_RNA"/>
</dbReference>
<evidence type="ECO:0000256" key="2">
    <source>
        <dbReference type="SAM" id="SignalP"/>
    </source>
</evidence>
<organism evidence="4">
    <name type="scientific">Pyramimonas obovata</name>
    <dbReference type="NCBI Taxonomy" id="1411642"/>
    <lineage>
        <taxon>Eukaryota</taxon>
        <taxon>Viridiplantae</taxon>
        <taxon>Chlorophyta</taxon>
        <taxon>Pyramimonadophyceae</taxon>
        <taxon>Pyramimonadales</taxon>
        <taxon>Pyramimonadaceae</taxon>
        <taxon>Pyramimonas</taxon>
        <taxon>Pyramimonas incertae sedis</taxon>
    </lineage>
</organism>
<dbReference type="PROSITE" id="PS50015">
    <property type="entry name" value="SAP_B"/>
    <property type="match status" value="1"/>
</dbReference>
<proteinExistence type="predicted"/>
<accession>A0A7S0R519</accession>
<feature type="domain" description="Saposin B-type" evidence="3">
    <location>
        <begin position="43"/>
        <end position="172"/>
    </location>
</feature>
<name>A0A7S0R519_9CHLO</name>
<reference evidence="4" key="1">
    <citation type="submission" date="2021-01" db="EMBL/GenBank/DDBJ databases">
        <authorList>
            <person name="Corre E."/>
            <person name="Pelletier E."/>
            <person name="Niang G."/>
            <person name="Scheremetjew M."/>
            <person name="Finn R."/>
            <person name="Kale V."/>
            <person name="Holt S."/>
            <person name="Cochrane G."/>
            <person name="Meng A."/>
            <person name="Brown T."/>
            <person name="Cohen L."/>
        </authorList>
    </citation>
    <scope>NUCLEOTIDE SEQUENCE</scope>
    <source>
        <strain evidence="4">CCMP722</strain>
    </source>
</reference>
<dbReference type="AlphaFoldDB" id="A0A7S0R519"/>
<evidence type="ECO:0000313" key="4">
    <source>
        <dbReference type="EMBL" id="CAD8667329.1"/>
    </source>
</evidence>
<evidence type="ECO:0000256" key="1">
    <source>
        <dbReference type="ARBA" id="ARBA00023157"/>
    </source>
</evidence>
<gene>
    <name evidence="4" type="ORF">POBO1169_LOCUS9022</name>
</gene>
<protein>
    <recommendedName>
        <fullName evidence="3">Saposin B-type domain-containing protein</fullName>
    </recommendedName>
</protein>
<dbReference type="InterPro" id="IPR008139">
    <property type="entry name" value="SaposinB_dom"/>
</dbReference>